<gene>
    <name evidence="1" type="ORF">JKP88DRAFT_206079</name>
</gene>
<name>A0A835Z9K9_9STRA</name>
<dbReference type="Proteomes" id="UP000664859">
    <property type="component" value="Unassembled WGS sequence"/>
</dbReference>
<dbReference type="EMBL" id="JAFCMP010000048">
    <property type="protein sequence ID" value="KAG5189555.1"/>
    <property type="molecule type" value="Genomic_DNA"/>
</dbReference>
<evidence type="ECO:0000313" key="2">
    <source>
        <dbReference type="Proteomes" id="UP000664859"/>
    </source>
</evidence>
<evidence type="ECO:0000313" key="1">
    <source>
        <dbReference type="EMBL" id="KAG5189555.1"/>
    </source>
</evidence>
<keyword evidence="2" id="KW-1185">Reference proteome</keyword>
<proteinExistence type="predicted"/>
<accession>A0A835Z9K9</accession>
<sequence length="288" mass="32067">MLKEASGTFKLRNPEWSLNEVRHAECFSAAQTLSASGYSFDYFSRTGVADWLDRCRQEPPCLECEKFYVGGILADPQCSETGDDELVVHLRSGDIWSEKPHKRYGQPPLSSYAAVLAHRSWKKILIVTEPTPELLRHPFAAILPAMVRQTVADTVQILDFTSDLRTLLCARALVASHSTLTTMYLMHNQRLQSLYADALMHGTQLHNVNGQEVCSAPGAAVLSVSDLLAARPSLSIFLMPLSEEWTPTYTPYGAWKNTYAQRVEMLSAGWGPLLQQPPPPMIECRAGE</sequence>
<protein>
    <submittedName>
        <fullName evidence="1">Uncharacterized protein</fullName>
    </submittedName>
</protein>
<dbReference type="AlphaFoldDB" id="A0A835Z9K9"/>
<reference evidence="1" key="1">
    <citation type="submission" date="2021-02" db="EMBL/GenBank/DDBJ databases">
        <title>First Annotated Genome of the Yellow-green Alga Tribonema minus.</title>
        <authorList>
            <person name="Mahan K.M."/>
        </authorList>
    </citation>
    <scope>NUCLEOTIDE SEQUENCE</scope>
    <source>
        <strain evidence="1">UTEX B ZZ1240</strain>
    </source>
</reference>
<organism evidence="1 2">
    <name type="scientific">Tribonema minus</name>
    <dbReference type="NCBI Taxonomy" id="303371"/>
    <lineage>
        <taxon>Eukaryota</taxon>
        <taxon>Sar</taxon>
        <taxon>Stramenopiles</taxon>
        <taxon>Ochrophyta</taxon>
        <taxon>PX clade</taxon>
        <taxon>Xanthophyceae</taxon>
        <taxon>Tribonematales</taxon>
        <taxon>Tribonemataceae</taxon>
        <taxon>Tribonema</taxon>
    </lineage>
</organism>
<comment type="caution">
    <text evidence="1">The sequence shown here is derived from an EMBL/GenBank/DDBJ whole genome shotgun (WGS) entry which is preliminary data.</text>
</comment>